<keyword evidence="3" id="KW-0150">Chloroplast</keyword>
<evidence type="ECO:0000256" key="1">
    <source>
        <dbReference type="ARBA" id="ARBA00004229"/>
    </source>
</evidence>
<dbReference type="Proteomes" id="UP001154282">
    <property type="component" value="Unassembled WGS sequence"/>
</dbReference>
<dbReference type="EMBL" id="CAMGYJ010000008">
    <property type="protein sequence ID" value="CAI0461905.1"/>
    <property type="molecule type" value="Genomic_DNA"/>
</dbReference>
<dbReference type="GO" id="GO:0009579">
    <property type="term" value="C:thylakoid"/>
    <property type="evidence" value="ECO:0007669"/>
    <property type="project" value="TreeGrafter"/>
</dbReference>
<keyword evidence="7" id="KW-0560">Oxidoreductase</keyword>
<name>A0AAV0NTB3_9ROSI</name>
<evidence type="ECO:0000256" key="11">
    <source>
        <dbReference type="SAM" id="MobiDB-lite"/>
    </source>
</evidence>
<dbReference type="PANTHER" id="PTHR47834:SF2">
    <property type="entry name" value="THIOREDOXIN-LIKE PROTEIN CITRX, CHLOROPLASTIC"/>
    <property type="match status" value="1"/>
</dbReference>
<evidence type="ECO:0000313" key="14">
    <source>
        <dbReference type="Proteomes" id="UP001154282"/>
    </source>
</evidence>
<comment type="subcellular location">
    <subcellularLocation>
        <location evidence="1">Plastid</location>
        <location evidence="1">Chloroplast</location>
    </subcellularLocation>
</comment>
<dbReference type="PANTHER" id="PTHR47834">
    <property type="entry name" value="THIOREDOXIN-LIKE PROTEIN CITRX, CHLOROPLASTIC"/>
    <property type="match status" value="1"/>
</dbReference>
<feature type="domain" description="Thioredoxin" evidence="12">
    <location>
        <begin position="120"/>
        <end position="228"/>
    </location>
</feature>
<dbReference type="GO" id="GO:0009657">
    <property type="term" value="P:plastid organization"/>
    <property type="evidence" value="ECO:0007669"/>
    <property type="project" value="TreeGrafter"/>
</dbReference>
<keyword evidence="4" id="KW-0934">Plastid</keyword>
<organism evidence="13 14">
    <name type="scientific">Linum tenue</name>
    <dbReference type="NCBI Taxonomy" id="586396"/>
    <lineage>
        <taxon>Eukaryota</taxon>
        <taxon>Viridiplantae</taxon>
        <taxon>Streptophyta</taxon>
        <taxon>Embryophyta</taxon>
        <taxon>Tracheophyta</taxon>
        <taxon>Spermatophyta</taxon>
        <taxon>Magnoliopsida</taxon>
        <taxon>eudicotyledons</taxon>
        <taxon>Gunneridae</taxon>
        <taxon>Pentapetalae</taxon>
        <taxon>rosids</taxon>
        <taxon>fabids</taxon>
        <taxon>Malpighiales</taxon>
        <taxon>Linaceae</taxon>
        <taxon>Linum</taxon>
    </lineage>
</organism>
<keyword evidence="2" id="KW-0813">Transport</keyword>
<evidence type="ECO:0000256" key="3">
    <source>
        <dbReference type="ARBA" id="ARBA00022528"/>
    </source>
</evidence>
<evidence type="ECO:0000256" key="4">
    <source>
        <dbReference type="ARBA" id="ARBA00022640"/>
    </source>
</evidence>
<dbReference type="CDD" id="cd02947">
    <property type="entry name" value="TRX_family"/>
    <property type="match status" value="1"/>
</dbReference>
<dbReference type="AlphaFoldDB" id="A0AAV0NTB3"/>
<evidence type="ECO:0000313" key="13">
    <source>
        <dbReference type="EMBL" id="CAI0461905.1"/>
    </source>
</evidence>
<dbReference type="GO" id="GO:0015035">
    <property type="term" value="F:protein-disulfide reductase activity"/>
    <property type="evidence" value="ECO:0007669"/>
    <property type="project" value="InterPro"/>
</dbReference>
<dbReference type="SUPFAM" id="SSF52833">
    <property type="entry name" value="Thioredoxin-like"/>
    <property type="match status" value="1"/>
</dbReference>
<sequence length="228" mass="26114">KEKRKRKETESPFLNRRPHPLCKLQTPSPNLHTGGSVGRMAILQAYSPFCLSSSTFFSSSLYNSKPPLPSHSSSSSLHFPSRHSSLLIPTHQLRRQSSLSTEPRQLLCRPPQAKYIRDDYLVKKKTAEEIQELVRGERTVPLILDFYATWCGPCILMAQELEMLAVEYERNAMIVKVDTDDEYEFARDMQVRGLPTLFFISPDPSKDAIRTEGLIPIEMMRDILNNDM</sequence>
<keyword evidence="14" id="KW-1185">Reference proteome</keyword>
<dbReference type="InterPro" id="IPR036249">
    <property type="entry name" value="Thioredoxin-like_sf"/>
</dbReference>
<keyword evidence="6" id="KW-0249">Electron transport</keyword>
<feature type="non-terminal residue" evidence="13">
    <location>
        <position position="1"/>
    </location>
</feature>
<dbReference type="InterPro" id="IPR044182">
    <property type="entry name" value="CITRX"/>
</dbReference>
<evidence type="ECO:0000256" key="8">
    <source>
        <dbReference type="ARBA" id="ARBA00023157"/>
    </source>
</evidence>
<comment type="caution">
    <text evidence="13">The sequence shown here is derived from an EMBL/GenBank/DDBJ whole genome shotgun (WGS) entry which is preliminary data.</text>
</comment>
<evidence type="ECO:0000256" key="10">
    <source>
        <dbReference type="ARBA" id="ARBA00024039"/>
    </source>
</evidence>
<feature type="region of interest" description="Disordered" evidence="11">
    <location>
        <begin position="1"/>
        <end position="30"/>
    </location>
</feature>
<dbReference type="GO" id="GO:0045454">
    <property type="term" value="P:cell redox homeostasis"/>
    <property type="evidence" value="ECO:0007669"/>
    <property type="project" value="InterPro"/>
</dbReference>
<evidence type="ECO:0000256" key="7">
    <source>
        <dbReference type="ARBA" id="ARBA00023002"/>
    </source>
</evidence>
<reference evidence="13" key="1">
    <citation type="submission" date="2022-08" db="EMBL/GenBank/DDBJ databases">
        <authorList>
            <person name="Gutierrez-Valencia J."/>
        </authorList>
    </citation>
    <scope>NUCLEOTIDE SEQUENCE</scope>
</reference>
<keyword evidence="8" id="KW-1015">Disulfide bond</keyword>
<dbReference type="GO" id="GO:0009507">
    <property type="term" value="C:chloroplast"/>
    <property type="evidence" value="ECO:0007669"/>
    <property type="project" value="UniProtKB-SubCell"/>
</dbReference>
<accession>A0AAV0NTB3</accession>
<proteinExistence type="inferred from homology"/>
<comment type="similarity">
    <text evidence="10">Belongs to the thioredoxin family. Plant CITRX-type subfamily.</text>
</comment>
<dbReference type="Pfam" id="PF00085">
    <property type="entry name" value="Thioredoxin"/>
    <property type="match status" value="1"/>
</dbReference>
<dbReference type="PROSITE" id="PS51352">
    <property type="entry name" value="THIOREDOXIN_2"/>
    <property type="match status" value="1"/>
</dbReference>
<evidence type="ECO:0000256" key="6">
    <source>
        <dbReference type="ARBA" id="ARBA00022982"/>
    </source>
</evidence>
<evidence type="ECO:0000256" key="9">
    <source>
        <dbReference type="ARBA" id="ARBA00023284"/>
    </source>
</evidence>
<dbReference type="InterPro" id="IPR013766">
    <property type="entry name" value="Thioredoxin_domain"/>
</dbReference>
<evidence type="ECO:0000259" key="12">
    <source>
        <dbReference type="PROSITE" id="PS51352"/>
    </source>
</evidence>
<evidence type="ECO:0000256" key="5">
    <source>
        <dbReference type="ARBA" id="ARBA00022946"/>
    </source>
</evidence>
<dbReference type="Gene3D" id="3.40.30.10">
    <property type="entry name" value="Glutaredoxin"/>
    <property type="match status" value="1"/>
</dbReference>
<keyword evidence="5" id="KW-0809">Transit peptide</keyword>
<evidence type="ECO:0000256" key="2">
    <source>
        <dbReference type="ARBA" id="ARBA00022448"/>
    </source>
</evidence>
<gene>
    <name evidence="13" type="ORF">LITE_LOCUS35137</name>
</gene>
<protein>
    <recommendedName>
        <fullName evidence="12">Thioredoxin domain-containing protein</fullName>
    </recommendedName>
</protein>
<dbReference type="FunFam" id="3.40.30.10:FF:000149">
    <property type="entry name" value="Thioredoxin-like protein CITRX, chloroplastic"/>
    <property type="match status" value="1"/>
</dbReference>
<keyword evidence="9" id="KW-0676">Redox-active center</keyword>